<dbReference type="WBParaSite" id="Pan_g17602.t1">
    <property type="protein sequence ID" value="Pan_g17602.t1"/>
    <property type="gene ID" value="Pan_g17602"/>
</dbReference>
<feature type="signal peptide" evidence="2">
    <location>
        <begin position="1"/>
        <end position="17"/>
    </location>
</feature>
<sequence length="527" mass="61365">MLLLLLWQVAAIVVVQPKPTFSDCFWLKTLGFHHLVPPATPKRLPPDVGVYHQMRSEKKSNQPHCWAIVFLINYFSMPLSPFMTETTPIIGSVEMFLLLLGQFVVTVIVQWKSSFSPSIYDPYNNISFVELNKQRRHEANRPTEDRVYNRVYKPRTAKLYIRRNGDLQGRPKPFIWRIWQSPKFDDLVEEIANHLDMNSTDATLYDPRGKVIHDSDEIFDGGTYVLAQREPFDGQRIEVANGNISNVSNYSYPLTNAKQRSFKQKSQQTRQKSRQPRPESYLSADNQTDIYSLDDDMDLRMPNVASAPTSDFGNYNMYRDDEYLSQANPNTSYNYEDTPWANLDELNEKEKNVLQKHREKHNFRRSRSAVIYNRRDQTIPDAYIIYTFLNGQGLECQFINFNRKQLEKGLNFILELVARKFSVTPAKLVNMDGVKIREVNELMSRGAYVLIPQGQSFRDTWYFLPDNAIDTSSDAERIRLRSAQRDRYLQKQEIKAARATGRSQNRTSRQPAYSQKTSRSVDPNRGY</sequence>
<keyword evidence="4" id="KW-1185">Reference proteome</keyword>
<reference evidence="4" key="1">
    <citation type="journal article" date="2013" name="Genetics">
        <title>The draft genome and transcriptome of Panagrellus redivivus are shaped by the harsh demands of a free-living lifestyle.</title>
        <authorList>
            <person name="Srinivasan J."/>
            <person name="Dillman A.R."/>
            <person name="Macchietto M.G."/>
            <person name="Heikkinen L."/>
            <person name="Lakso M."/>
            <person name="Fracchia K.M."/>
            <person name="Antoshechkin I."/>
            <person name="Mortazavi A."/>
            <person name="Wong G."/>
            <person name="Sternberg P.W."/>
        </authorList>
    </citation>
    <scope>NUCLEOTIDE SEQUENCE [LARGE SCALE GENOMIC DNA]</scope>
    <source>
        <strain evidence="4">MT8872</strain>
    </source>
</reference>
<feature type="chain" id="PRO_5028939914" evidence="2">
    <location>
        <begin position="18"/>
        <end position="527"/>
    </location>
</feature>
<feature type="region of interest" description="Disordered" evidence="1">
    <location>
        <begin position="495"/>
        <end position="527"/>
    </location>
</feature>
<dbReference type="Proteomes" id="UP000492821">
    <property type="component" value="Unassembled WGS sequence"/>
</dbReference>
<dbReference type="GO" id="GO:0035556">
    <property type="term" value="P:intracellular signal transduction"/>
    <property type="evidence" value="ECO:0007669"/>
    <property type="project" value="InterPro"/>
</dbReference>
<reference evidence="5" key="2">
    <citation type="submission" date="2020-10" db="UniProtKB">
        <authorList>
            <consortium name="WormBaseParasite"/>
        </authorList>
    </citation>
    <scope>IDENTIFICATION</scope>
</reference>
<evidence type="ECO:0000313" key="4">
    <source>
        <dbReference type="Proteomes" id="UP000492821"/>
    </source>
</evidence>
<protein>
    <submittedName>
        <fullName evidence="5">Doublecortin domain-containing protein</fullName>
    </submittedName>
</protein>
<evidence type="ECO:0000256" key="2">
    <source>
        <dbReference type="SAM" id="SignalP"/>
    </source>
</evidence>
<feature type="region of interest" description="Disordered" evidence="1">
    <location>
        <begin position="257"/>
        <end position="287"/>
    </location>
</feature>
<dbReference type="PROSITE" id="PS50309">
    <property type="entry name" value="DC"/>
    <property type="match status" value="1"/>
</dbReference>
<proteinExistence type="predicted"/>
<organism evidence="4 5">
    <name type="scientific">Panagrellus redivivus</name>
    <name type="common">Microworm</name>
    <dbReference type="NCBI Taxonomy" id="6233"/>
    <lineage>
        <taxon>Eukaryota</taxon>
        <taxon>Metazoa</taxon>
        <taxon>Ecdysozoa</taxon>
        <taxon>Nematoda</taxon>
        <taxon>Chromadorea</taxon>
        <taxon>Rhabditida</taxon>
        <taxon>Tylenchina</taxon>
        <taxon>Panagrolaimomorpha</taxon>
        <taxon>Panagrolaimoidea</taxon>
        <taxon>Panagrolaimidae</taxon>
        <taxon>Panagrellus</taxon>
    </lineage>
</organism>
<feature type="compositionally biased region" description="Polar residues" evidence="1">
    <location>
        <begin position="501"/>
        <end position="521"/>
    </location>
</feature>
<evidence type="ECO:0000256" key="1">
    <source>
        <dbReference type="SAM" id="MobiDB-lite"/>
    </source>
</evidence>
<feature type="domain" description="Doublecortin" evidence="3">
    <location>
        <begin position="157"/>
        <end position="232"/>
    </location>
</feature>
<accession>A0A7E4V7M0</accession>
<evidence type="ECO:0000313" key="5">
    <source>
        <dbReference type="WBParaSite" id="Pan_g17602.t1"/>
    </source>
</evidence>
<dbReference type="InterPro" id="IPR036572">
    <property type="entry name" value="Doublecortin_dom_sf"/>
</dbReference>
<name>A0A7E4V7M0_PANRE</name>
<dbReference type="AlphaFoldDB" id="A0A7E4V7M0"/>
<dbReference type="SMART" id="SM00537">
    <property type="entry name" value="DCX"/>
    <property type="match status" value="1"/>
</dbReference>
<keyword evidence="2" id="KW-0732">Signal</keyword>
<evidence type="ECO:0000259" key="3">
    <source>
        <dbReference type="PROSITE" id="PS50309"/>
    </source>
</evidence>
<dbReference type="Gene3D" id="3.10.20.230">
    <property type="entry name" value="Doublecortin domain"/>
    <property type="match status" value="1"/>
</dbReference>
<dbReference type="InterPro" id="IPR003533">
    <property type="entry name" value="Doublecortin_dom"/>
</dbReference>
<dbReference type="SUPFAM" id="SSF89837">
    <property type="entry name" value="Doublecortin (DC)"/>
    <property type="match status" value="1"/>
</dbReference>